<evidence type="ECO:0000259" key="10">
    <source>
        <dbReference type="Pfam" id="PF13868"/>
    </source>
</evidence>
<dbReference type="InterPro" id="IPR033253">
    <property type="entry name" value="CFAP45"/>
</dbReference>
<evidence type="ECO:0000256" key="3">
    <source>
        <dbReference type="ARBA" id="ARBA00023054"/>
    </source>
</evidence>
<dbReference type="PANTHER" id="PTHR15504">
    <property type="entry name" value="NASOPHARYNGEAL EPITHELIUM SPECIFIC PROTEIN 1"/>
    <property type="match status" value="1"/>
</dbReference>
<evidence type="ECO:0000256" key="5">
    <source>
        <dbReference type="ARBA" id="ARBA00023273"/>
    </source>
</evidence>
<keyword evidence="3 8" id="KW-0175">Coiled coil</keyword>
<feature type="compositionally biased region" description="Basic and acidic residues" evidence="9">
    <location>
        <begin position="162"/>
        <end position="179"/>
    </location>
</feature>
<keyword evidence="5" id="KW-0966">Cell projection</keyword>
<dbReference type="InterPro" id="IPR043597">
    <property type="entry name" value="TPH_dom"/>
</dbReference>
<dbReference type="Pfam" id="PF13868">
    <property type="entry name" value="TPH"/>
    <property type="match status" value="1"/>
</dbReference>
<evidence type="ECO:0000256" key="1">
    <source>
        <dbReference type="ARBA" id="ARBA00004230"/>
    </source>
</evidence>
<keyword evidence="2" id="KW-0282">Flagellum</keyword>
<keyword evidence="4" id="KW-0969">Cilium</keyword>
<evidence type="ECO:0000256" key="7">
    <source>
        <dbReference type="ARBA" id="ARBA00034142"/>
    </source>
</evidence>
<name>A0A6P8WML9_DROAB</name>
<evidence type="ECO:0000256" key="2">
    <source>
        <dbReference type="ARBA" id="ARBA00022846"/>
    </source>
</evidence>
<dbReference type="PANTHER" id="PTHR15504:SF0">
    <property type="entry name" value="CILIA- AND FLAGELLA-ASSOCIATED PROTEIN 45"/>
    <property type="match status" value="1"/>
</dbReference>
<proteinExistence type="inferred from homology"/>
<protein>
    <recommendedName>
        <fullName evidence="7">Cilia- and flagella-associated protein 45</fullName>
    </recommendedName>
</protein>
<feature type="region of interest" description="Disordered" evidence="9">
    <location>
        <begin position="80"/>
        <end position="120"/>
    </location>
</feature>
<comment type="similarity">
    <text evidence="6">Belongs to the CFAP45 family.</text>
</comment>
<evidence type="ECO:0000256" key="8">
    <source>
        <dbReference type="SAM" id="Coils"/>
    </source>
</evidence>
<gene>
    <name evidence="12" type="primary">LOC117564476</name>
</gene>
<keyword evidence="11" id="KW-1185">Reference proteome</keyword>
<feature type="coiled-coil region" evidence="8">
    <location>
        <begin position="487"/>
        <end position="514"/>
    </location>
</feature>
<evidence type="ECO:0000256" key="9">
    <source>
        <dbReference type="SAM" id="MobiDB-lite"/>
    </source>
</evidence>
<dbReference type="RefSeq" id="XP_034099170.1">
    <property type="nucleotide sequence ID" value="XM_034243279.2"/>
</dbReference>
<organism evidence="11 12">
    <name type="scientific">Drosophila albomicans</name>
    <name type="common">Fruit fly</name>
    <dbReference type="NCBI Taxonomy" id="7291"/>
    <lineage>
        <taxon>Eukaryota</taxon>
        <taxon>Metazoa</taxon>
        <taxon>Ecdysozoa</taxon>
        <taxon>Arthropoda</taxon>
        <taxon>Hexapoda</taxon>
        <taxon>Insecta</taxon>
        <taxon>Pterygota</taxon>
        <taxon>Neoptera</taxon>
        <taxon>Endopterygota</taxon>
        <taxon>Diptera</taxon>
        <taxon>Brachycera</taxon>
        <taxon>Muscomorpha</taxon>
        <taxon>Ephydroidea</taxon>
        <taxon>Drosophilidae</taxon>
        <taxon>Drosophila</taxon>
    </lineage>
</organism>
<evidence type="ECO:0000256" key="6">
    <source>
        <dbReference type="ARBA" id="ARBA00034116"/>
    </source>
</evidence>
<accession>A0A6P8WML9</accession>
<dbReference type="GeneID" id="117564476"/>
<dbReference type="AlphaFoldDB" id="A0A6P8WML9"/>
<evidence type="ECO:0000313" key="11">
    <source>
        <dbReference type="Proteomes" id="UP000515160"/>
    </source>
</evidence>
<evidence type="ECO:0000256" key="4">
    <source>
        <dbReference type="ARBA" id="ARBA00023069"/>
    </source>
</evidence>
<feature type="compositionally biased region" description="Basic and acidic residues" evidence="9">
    <location>
        <begin position="530"/>
        <end position="545"/>
    </location>
</feature>
<reference evidence="12" key="1">
    <citation type="submission" date="2025-08" db="UniProtKB">
        <authorList>
            <consortium name="RefSeq"/>
        </authorList>
    </citation>
    <scope>IDENTIFICATION</scope>
    <source>
        <strain evidence="12">15112-1751.03</strain>
        <tissue evidence="12">Whole Adult</tissue>
    </source>
</reference>
<feature type="region of interest" description="Disordered" evidence="9">
    <location>
        <begin position="526"/>
        <end position="545"/>
    </location>
</feature>
<feature type="coiled-coil region" evidence="8">
    <location>
        <begin position="397"/>
        <end position="463"/>
    </location>
</feature>
<feature type="coiled-coil region" evidence="8">
    <location>
        <begin position="258"/>
        <end position="285"/>
    </location>
</feature>
<dbReference type="OrthoDB" id="7882485at2759"/>
<feature type="region of interest" description="Disordered" evidence="9">
    <location>
        <begin position="151"/>
        <end position="179"/>
    </location>
</feature>
<sequence>MPTSMPCVTRAKRCLHPDCYDRLGRKVGLELERSKRPLKQQLLPSSTEQRAAKQLRLRICEKQQQESLLQQQRAVGFELSSGTGSKSLHKPRALPPGTVAPPAPRSVIRPPAKPTKRKGCGGEATYFHVLGQPWESKGFAELAKEEVDRMRAARPPTADELLADHERHQEEERLNKEEEERVRTYYHEIDEARRERELEAQRQIDAEADDDDEVKATEARRLMVLHKSLQARYATDQRVQTADRAIGAAKCSAMWTAQIEERAMIERLQEQHDEEQAKKDNAFNESKWGTLPHQELLAHNKRLEFGAAVRQQINDRRQLRHLAEERRREESRQMRDAFEEFKRFQTEQAQASGQRKRDYRKELFHYIQLHQDFSRMLCEQERRDELRANDFVLKKEQQRLEQRQQKAAIEADKARKRDALYVIQQKILDAKDNREEMRLLAEHERLERKYRMEERQAVEHRRRLVSELRLGNRLAMEQINKLKACYYTQRQREMDEVKEERARYEQQQKAEQQQRLGKKLSLHHGVTAQMEEHERARRRDLEQERVASERARVLEEQRQKEIDMVISVKLDELAKKRCLPHNAIQSLTARVASGASKKLSNHFQP</sequence>
<dbReference type="GO" id="GO:0031514">
    <property type="term" value="C:motile cilium"/>
    <property type="evidence" value="ECO:0007669"/>
    <property type="project" value="UniProtKB-SubCell"/>
</dbReference>
<evidence type="ECO:0000313" key="12">
    <source>
        <dbReference type="RefSeq" id="XP_034099170.1"/>
    </source>
</evidence>
<feature type="domain" description="Trichohyalin-plectin-homology" evidence="10">
    <location>
        <begin position="234"/>
        <end position="580"/>
    </location>
</feature>
<dbReference type="Proteomes" id="UP000515160">
    <property type="component" value="Chromosome X"/>
</dbReference>
<comment type="subcellular location">
    <subcellularLocation>
        <location evidence="1">Cell projection</location>
        <location evidence="1">Cilium</location>
        <location evidence="1">Flagellum</location>
    </subcellularLocation>
</comment>